<keyword evidence="1" id="KW-1185">Reference proteome</keyword>
<dbReference type="Proteomes" id="UP000095282">
    <property type="component" value="Unplaced"/>
</dbReference>
<reference evidence="2" key="1">
    <citation type="submission" date="2016-11" db="UniProtKB">
        <authorList>
            <consortium name="WormBaseParasite"/>
        </authorList>
    </citation>
    <scope>IDENTIFICATION</scope>
</reference>
<protein>
    <submittedName>
        <fullName evidence="2">Transcriptional regulator</fullName>
    </submittedName>
</protein>
<dbReference type="WBParaSite" id="Csp11.Scaffold582.g4652.t1">
    <property type="protein sequence ID" value="Csp11.Scaffold582.g4652.t1"/>
    <property type="gene ID" value="Csp11.Scaffold582.g4652"/>
</dbReference>
<dbReference type="AlphaFoldDB" id="A0A1I7TCT0"/>
<organism evidence="1 2">
    <name type="scientific">Caenorhabditis tropicalis</name>
    <dbReference type="NCBI Taxonomy" id="1561998"/>
    <lineage>
        <taxon>Eukaryota</taxon>
        <taxon>Metazoa</taxon>
        <taxon>Ecdysozoa</taxon>
        <taxon>Nematoda</taxon>
        <taxon>Chromadorea</taxon>
        <taxon>Rhabditida</taxon>
        <taxon>Rhabditina</taxon>
        <taxon>Rhabditomorpha</taxon>
        <taxon>Rhabditoidea</taxon>
        <taxon>Rhabditidae</taxon>
        <taxon>Peloderinae</taxon>
        <taxon>Caenorhabditis</taxon>
    </lineage>
</organism>
<proteinExistence type="predicted"/>
<accession>A0A1I7TCT0</accession>
<sequence>MKLLKGQASLCDVSKMLKTGEQNSCILSIRNILSIALSPKIFEVIHQLDSKKGTISQFESSNLKCNTTG</sequence>
<evidence type="ECO:0000313" key="1">
    <source>
        <dbReference type="Proteomes" id="UP000095282"/>
    </source>
</evidence>
<name>A0A1I7TCT0_9PELO</name>
<evidence type="ECO:0000313" key="2">
    <source>
        <dbReference type="WBParaSite" id="Csp11.Scaffold582.g4652.t1"/>
    </source>
</evidence>